<evidence type="ECO:0000256" key="5">
    <source>
        <dbReference type="ARBA" id="ARBA00022839"/>
    </source>
</evidence>
<comment type="subunit">
    <text evidence="6">Heterooligomer composed of large and small subunits.</text>
</comment>
<dbReference type="Proteomes" id="UP000279384">
    <property type="component" value="Unassembled WGS sequence"/>
</dbReference>
<evidence type="ECO:0000256" key="4">
    <source>
        <dbReference type="ARBA" id="ARBA00022801"/>
    </source>
</evidence>
<evidence type="ECO:0000313" key="7">
    <source>
        <dbReference type="EMBL" id="MDC7690426.1"/>
    </source>
</evidence>
<accession>A0A495BKP9</accession>
<name>A0A495BKP9_VOGIN</name>
<keyword evidence="2 6" id="KW-0963">Cytoplasm</keyword>
<dbReference type="GO" id="GO:0009318">
    <property type="term" value="C:exodeoxyribonuclease VII complex"/>
    <property type="evidence" value="ECO:0007669"/>
    <property type="project" value="UniProtKB-UniRule"/>
</dbReference>
<reference evidence="8 9" key="1">
    <citation type="submission" date="2018-10" db="EMBL/GenBank/DDBJ databases">
        <title>Genomic Encyclopedia of Type Strains, Phase IV (KMG-IV): sequencing the most valuable type-strain genomes for metagenomic binning, comparative biology and taxonomic classification.</title>
        <authorList>
            <person name="Goeker M."/>
        </authorList>
    </citation>
    <scope>NUCLEOTIDE SEQUENCE [LARGE SCALE GENOMIC DNA]</scope>
    <source>
        <strain evidence="8 9">DSM 3303</strain>
    </source>
</reference>
<dbReference type="NCBIfam" id="TIGR01280">
    <property type="entry name" value="xseB"/>
    <property type="match status" value="1"/>
</dbReference>
<dbReference type="PANTHER" id="PTHR34137:SF1">
    <property type="entry name" value="EXODEOXYRIBONUCLEASE 7 SMALL SUBUNIT"/>
    <property type="match status" value="1"/>
</dbReference>
<dbReference type="EMBL" id="JAQQKY010000002">
    <property type="protein sequence ID" value="MDC7690426.1"/>
    <property type="molecule type" value="Genomic_DNA"/>
</dbReference>
<protein>
    <recommendedName>
        <fullName evidence="6">Exodeoxyribonuclease 7 small subunit</fullName>
        <ecNumber evidence="6">3.1.11.6</ecNumber>
    </recommendedName>
    <alternativeName>
        <fullName evidence="6">Exodeoxyribonuclease VII small subunit</fullName>
        <shortName evidence="6">Exonuclease VII small subunit</shortName>
    </alternativeName>
</protein>
<dbReference type="EMBL" id="RBID01000005">
    <property type="protein sequence ID" value="RKQ61973.1"/>
    <property type="molecule type" value="Genomic_DNA"/>
</dbReference>
<dbReference type="AlphaFoldDB" id="A0A495BKP9"/>
<sequence length="77" mass="8394">MAKSAKAPASFESSLAQLEDIIQAMESGDMPLDAALASYKQGIELMKFCQAKLADAEQQLRVLENGELKPLDISHEQ</sequence>
<dbReference type="InterPro" id="IPR037004">
    <property type="entry name" value="Exonuc_VII_ssu_sf"/>
</dbReference>
<comment type="caution">
    <text evidence="8">The sequence shown here is derived from an EMBL/GenBank/DDBJ whole genome shotgun (WGS) entry which is preliminary data.</text>
</comment>
<dbReference type="SUPFAM" id="SSF116842">
    <property type="entry name" value="XseB-like"/>
    <property type="match status" value="1"/>
</dbReference>
<keyword evidence="5 6" id="KW-0269">Exonuclease</keyword>
<evidence type="ECO:0000256" key="6">
    <source>
        <dbReference type="HAMAP-Rule" id="MF_00337"/>
    </source>
</evidence>
<evidence type="ECO:0000313" key="8">
    <source>
        <dbReference type="EMBL" id="RKQ61973.1"/>
    </source>
</evidence>
<comment type="subcellular location">
    <subcellularLocation>
        <location evidence="6">Cytoplasm</location>
    </subcellularLocation>
</comment>
<evidence type="ECO:0000256" key="2">
    <source>
        <dbReference type="ARBA" id="ARBA00022490"/>
    </source>
</evidence>
<comment type="function">
    <text evidence="6">Bidirectionally degrades single-stranded DNA into large acid-insoluble oligonucleotides, which are then degraded further into small acid-soluble oligonucleotides.</text>
</comment>
<dbReference type="InterPro" id="IPR003761">
    <property type="entry name" value="Exonuc_VII_S"/>
</dbReference>
<dbReference type="Pfam" id="PF02609">
    <property type="entry name" value="Exonuc_VII_S"/>
    <property type="match status" value="1"/>
</dbReference>
<dbReference type="Gene3D" id="1.10.287.1040">
    <property type="entry name" value="Exonuclease VII, small subunit"/>
    <property type="match status" value="1"/>
</dbReference>
<dbReference type="PIRSF" id="PIRSF006488">
    <property type="entry name" value="Exonuc_VII_S"/>
    <property type="match status" value="1"/>
</dbReference>
<dbReference type="NCBIfam" id="NF002141">
    <property type="entry name" value="PRK00977.1-5"/>
    <property type="match status" value="1"/>
</dbReference>
<proteinExistence type="inferred from homology"/>
<evidence type="ECO:0000313" key="10">
    <source>
        <dbReference type="Proteomes" id="UP001221566"/>
    </source>
</evidence>
<comment type="catalytic activity">
    <reaction evidence="6">
        <text>Exonucleolytic cleavage in either 5'- to 3'- or 3'- to 5'-direction to yield nucleoside 5'-phosphates.</text>
        <dbReference type="EC" id="3.1.11.6"/>
    </reaction>
</comment>
<dbReference type="GO" id="GO:0006308">
    <property type="term" value="P:DNA catabolic process"/>
    <property type="evidence" value="ECO:0007669"/>
    <property type="project" value="UniProtKB-UniRule"/>
</dbReference>
<dbReference type="PANTHER" id="PTHR34137">
    <property type="entry name" value="EXODEOXYRIBONUCLEASE 7 SMALL SUBUNIT"/>
    <property type="match status" value="1"/>
</dbReference>
<keyword evidence="4 6" id="KW-0378">Hydrolase</keyword>
<organism evidence="8 9">
    <name type="scientific">Vogesella indigofera</name>
    <name type="common">Pseudomonas indigofera</name>
    <dbReference type="NCBI Taxonomy" id="45465"/>
    <lineage>
        <taxon>Bacteria</taxon>
        <taxon>Pseudomonadati</taxon>
        <taxon>Pseudomonadota</taxon>
        <taxon>Betaproteobacteria</taxon>
        <taxon>Neisseriales</taxon>
        <taxon>Chromobacteriaceae</taxon>
        <taxon>Vogesella</taxon>
    </lineage>
</organism>
<dbReference type="GO" id="GO:0005829">
    <property type="term" value="C:cytosol"/>
    <property type="evidence" value="ECO:0007669"/>
    <property type="project" value="TreeGrafter"/>
</dbReference>
<evidence type="ECO:0000313" key="9">
    <source>
        <dbReference type="Proteomes" id="UP000279384"/>
    </source>
</evidence>
<evidence type="ECO:0000256" key="3">
    <source>
        <dbReference type="ARBA" id="ARBA00022722"/>
    </source>
</evidence>
<dbReference type="RefSeq" id="WP_047968401.1">
    <property type="nucleotide sequence ID" value="NZ_JAQQKY010000002.1"/>
</dbReference>
<dbReference type="HAMAP" id="MF_00337">
    <property type="entry name" value="Exonuc_7_S"/>
    <property type="match status" value="1"/>
</dbReference>
<comment type="similarity">
    <text evidence="1 6">Belongs to the XseB family.</text>
</comment>
<keyword evidence="3 6" id="KW-0540">Nuclease</keyword>
<evidence type="ECO:0000256" key="1">
    <source>
        <dbReference type="ARBA" id="ARBA00009998"/>
    </source>
</evidence>
<reference evidence="7 10" key="2">
    <citation type="submission" date="2023-01" db="EMBL/GenBank/DDBJ databases">
        <title>Novel species of the genus Vogesella isolated from rivers.</title>
        <authorList>
            <person name="Lu H."/>
        </authorList>
    </citation>
    <scope>NUCLEOTIDE SEQUENCE [LARGE SCALE GENOMIC DNA]</scope>
    <source>
        <strain evidence="7 10">SH7W</strain>
    </source>
</reference>
<keyword evidence="10" id="KW-1185">Reference proteome</keyword>
<gene>
    <name evidence="6" type="primary">xseB</name>
    <name evidence="8" type="ORF">C8E02_0395</name>
    <name evidence="7" type="ORF">PQU93_06455</name>
</gene>
<dbReference type="Proteomes" id="UP001221566">
    <property type="component" value="Unassembled WGS sequence"/>
</dbReference>
<dbReference type="EC" id="3.1.11.6" evidence="6"/>
<dbReference type="GO" id="GO:0008855">
    <property type="term" value="F:exodeoxyribonuclease VII activity"/>
    <property type="evidence" value="ECO:0007669"/>
    <property type="project" value="UniProtKB-UniRule"/>
</dbReference>